<dbReference type="AlphaFoldDB" id="A0A813G3P9"/>
<evidence type="ECO:0000259" key="2">
    <source>
        <dbReference type="PROSITE" id="PS50106"/>
    </source>
</evidence>
<dbReference type="EMBL" id="CAJNNV010027200">
    <property type="protein sequence ID" value="CAE8619676.1"/>
    <property type="molecule type" value="Genomic_DNA"/>
</dbReference>
<organism evidence="3 4">
    <name type="scientific">Polarella glacialis</name>
    <name type="common">Dinoflagellate</name>
    <dbReference type="NCBI Taxonomy" id="89957"/>
    <lineage>
        <taxon>Eukaryota</taxon>
        <taxon>Sar</taxon>
        <taxon>Alveolata</taxon>
        <taxon>Dinophyceae</taxon>
        <taxon>Suessiales</taxon>
        <taxon>Suessiaceae</taxon>
        <taxon>Polarella</taxon>
    </lineage>
</organism>
<feature type="region of interest" description="Disordered" evidence="1">
    <location>
        <begin position="281"/>
        <end position="363"/>
    </location>
</feature>
<keyword evidence="4" id="KW-1185">Reference proteome</keyword>
<accession>A0A813G3P9</accession>
<feature type="domain" description="PDZ" evidence="2">
    <location>
        <begin position="73"/>
        <end position="132"/>
    </location>
</feature>
<dbReference type="OrthoDB" id="445367at2759"/>
<dbReference type="PROSITE" id="PS50106">
    <property type="entry name" value="PDZ"/>
    <property type="match status" value="2"/>
</dbReference>
<evidence type="ECO:0000313" key="4">
    <source>
        <dbReference type="Proteomes" id="UP000654075"/>
    </source>
</evidence>
<evidence type="ECO:0000313" key="3">
    <source>
        <dbReference type="EMBL" id="CAE8619676.1"/>
    </source>
</evidence>
<dbReference type="InterPro" id="IPR001478">
    <property type="entry name" value="PDZ"/>
</dbReference>
<feature type="domain" description="PDZ" evidence="2">
    <location>
        <begin position="198"/>
        <end position="256"/>
    </location>
</feature>
<feature type="compositionally biased region" description="Basic and acidic residues" evidence="1">
    <location>
        <begin position="295"/>
        <end position="363"/>
    </location>
</feature>
<proteinExistence type="predicted"/>
<evidence type="ECO:0000256" key="1">
    <source>
        <dbReference type="SAM" id="MobiDB-lite"/>
    </source>
</evidence>
<name>A0A813G3P9_POLGL</name>
<gene>
    <name evidence="3" type="ORF">PGLA1383_LOCUS37261</name>
</gene>
<dbReference type="OMA" id="GNRIMAV"/>
<dbReference type="Proteomes" id="UP000654075">
    <property type="component" value="Unassembled WGS sequence"/>
</dbReference>
<protein>
    <recommendedName>
        <fullName evidence="2">PDZ domain-containing protein</fullName>
    </recommendedName>
</protein>
<comment type="caution">
    <text evidence="3">The sequence shown here is derived from an EMBL/GenBank/DDBJ whole genome shotgun (WGS) entry which is preliminary data.</text>
</comment>
<sequence length="363" mass="39520">MAPGKEDSTLPSHPVPASVMQMMAKVKLKTSTATPERGTGLAEAIAAAVQASSQPASASASAAGKDDRPAEFTVELDMTGVSTGLGLEVDWADGKTLYIKGVKAEGGVPNWNKSQPKRAVRTGDRVISINGKVGDPKAMLGECKKTKKLSLLVRTRTGDGNSAASASPRSAAASKLPALPAAEEASTKQQSVKHFEWNVTLDLSSHSTKLGLDVDWADGKCLYIREIQPGAVEDWNRQHPPHLAVHNGNRIMAVNGFAEDGEAMAGLCRELTRTPSQLISLRIRGCPPPPPEVRAGSEARKGKDDRDRKDKRESEKEKDRDKDRDRDKEKDRSKNKDQDKERDKDKDREKDRDKGKRKRSEDS</sequence>
<reference evidence="3" key="1">
    <citation type="submission" date="2021-02" db="EMBL/GenBank/DDBJ databases">
        <authorList>
            <person name="Dougan E. K."/>
            <person name="Rhodes N."/>
            <person name="Thang M."/>
            <person name="Chan C."/>
        </authorList>
    </citation>
    <scope>NUCLEOTIDE SEQUENCE</scope>
</reference>